<dbReference type="PANTHER" id="PTHR39683">
    <property type="entry name" value="CONSERVED PROTEIN TB16.3"/>
    <property type="match status" value="1"/>
</dbReference>
<gene>
    <name evidence="1" type="ORF">DFJ66_3085</name>
</gene>
<dbReference type="Pfam" id="PF10604">
    <property type="entry name" value="Polyketide_cyc2"/>
    <property type="match status" value="1"/>
</dbReference>
<dbReference type="EMBL" id="RBXR01000001">
    <property type="protein sequence ID" value="RKT69847.1"/>
    <property type="molecule type" value="Genomic_DNA"/>
</dbReference>
<dbReference type="RefSeq" id="WP_121221900.1">
    <property type="nucleotide sequence ID" value="NZ_JBIUBA010000067.1"/>
</dbReference>
<dbReference type="InterPro" id="IPR023393">
    <property type="entry name" value="START-like_dom_sf"/>
</dbReference>
<dbReference type="CDD" id="cd07819">
    <property type="entry name" value="SRPBCC_2"/>
    <property type="match status" value="1"/>
</dbReference>
<accession>A0A495X7F2</accession>
<evidence type="ECO:0000313" key="1">
    <source>
        <dbReference type="EMBL" id="RKT69847.1"/>
    </source>
</evidence>
<dbReference type="PANTHER" id="PTHR39683:SF4">
    <property type="entry name" value="COENZYME Q-BINDING PROTEIN COQ10 START DOMAIN-CONTAINING PROTEIN"/>
    <property type="match status" value="1"/>
</dbReference>
<keyword evidence="2" id="KW-1185">Reference proteome</keyword>
<comment type="caution">
    <text evidence="1">The sequence shown here is derived from an EMBL/GenBank/DDBJ whole genome shotgun (WGS) entry which is preliminary data.</text>
</comment>
<dbReference type="OrthoDB" id="5243015at2"/>
<protein>
    <submittedName>
        <fullName evidence="1">Polyketide cyclase/dehydrase/lipid transport protein</fullName>
    </submittedName>
</protein>
<reference evidence="1 2" key="1">
    <citation type="submission" date="2018-10" db="EMBL/GenBank/DDBJ databases">
        <title>Sequencing the genomes of 1000 actinobacteria strains.</title>
        <authorList>
            <person name="Klenk H.-P."/>
        </authorList>
    </citation>
    <scope>NUCLEOTIDE SEQUENCE [LARGE SCALE GENOMIC DNA]</scope>
    <source>
        <strain evidence="1 2">DSM 43911</strain>
    </source>
</reference>
<dbReference type="Gene3D" id="3.30.530.20">
    <property type="match status" value="1"/>
</dbReference>
<organism evidence="1 2">
    <name type="scientific">Saccharothrix variisporea</name>
    <dbReference type="NCBI Taxonomy" id="543527"/>
    <lineage>
        <taxon>Bacteria</taxon>
        <taxon>Bacillati</taxon>
        <taxon>Actinomycetota</taxon>
        <taxon>Actinomycetes</taxon>
        <taxon>Pseudonocardiales</taxon>
        <taxon>Pseudonocardiaceae</taxon>
        <taxon>Saccharothrix</taxon>
    </lineage>
</organism>
<dbReference type="Proteomes" id="UP000272729">
    <property type="component" value="Unassembled WGS sequence"/>
</dbReference>
<evidence type="ECO:0000313" key="2">
    <source>
        <dbReference type="Proteomes" id="UP000272729"/>
    </source>
</evidence>
<dbReference type="SUPFAM" id="SSF55961">
    <property type="entry name" value="Bet v1-like"/>
    <property type="match status" value="1"/>
</dbReference>
<dbReference type="InterPro" id="IPR019587">
    <property type="entry name" value="Polyketide_cyclase/dehydratase"/>
</dbReference>
<proteinExistence type="predicted"/>
<dbReference type="AlphaFoldDB" id="A0A495X7F2"/>
<name>A0A495X7F2_9PSEU</name>
<sequence length="145" mass="16189">MADESTQSIVIDAEPAKILAVIADFAAYPEWANGVKRTEVLETGADGYAAQVKFNIDQGPIKDEYVLAYDQWSEQRVSWHLVKGQMQKSQEGSYAFTPRGGSTEVTYTLSVQLVVPMIGLFRRKAEKMIMDTALKELKRRVENAG</sequence>